<dbReference type="Gene3D" id="3.40.33.10">
    <property type="entry name" value="CAP"/>
    <property type="match status" value="1"/>
</dbReference>
<sequence>MSRNGQGENFAMISSYDAQQSNLIAAFKAIKTFWREIKTSRGINRRMQFTEHFRNRQDAPLRFTQMAWATTRQFGCGVKSCNGNYVVVCRYSPRGNIVGQNIYNVGSTCSQCAGGCTNEGPHKGLCIV</sequence>
<gene>
    <name evidence="2" type="ORF">TELCIR_14114</name>
</gene>
<proteinExistence type="predicted"/>
<dbReference type="InterPro" id="IPR035940">
    <property type="entry name" value="CAP_sf"/>
</dbReference>
<dbReference type="PANTHER" id="PTHR10334">
    <property type="entry name" value="CYSTEINE-RICH SECRETORY PROTEIN-RELATED"/>
    <property type="match status" value="1"/>
</dbReference>
<dbReference type="EMBL" id="KZ350056">
    <property type="protein sequence ID" value="PIO64265.1"/>
    <property type="molecule type" value="Genomic_DNA"/>
</dbReference>
<feature type="domain" description="SCP" evidence="1">
    <location>
        <begin position="1"/>
        <end position="99"/>
    </location>
</feature>
<dbReference type="SUPFAM" id="SSF55797">
    <property type="entry name" value="PR-1-like"/>
    <property type="match status" value="1"/>
</dbReference>
<evidence type="ECO:0000259" key="1">
    <source>
        <dbReference type="SMART" id="SM00198"/>
    </source>
</evidence>
<name>A0A2G9U250_TELCI</name>
<reference evidence="2 3" key="1">
    <citation type="submission" date="2015-09" db="EMBL/GenBank/DDBJ databases">
        <title>Draft genome of the parasitic nematode Teladorsagia circumcincta isolate WARC Sus (inbred).</title>
        <authorList>
            <person name="Mitreva M."/>
        </authorList>
    </citation>
    <scope>NUCLEOTIDE SEQUENCE [LARGE SCALE GENOMIC DNA]</scope>
    <source>
        <strain evidence="2 3">S</strain>
    </source>
</reference>
<dbReference type="InterPro" id="IPR018244">
    <property type="entry name" value="Allrgn_V5/Tpx1_CS"/>
</dbReference>
<protein>
    <recommendedName>
        <fullName evidence="1">SCP domain-containing protein</fullName>
    </recommendedName>
</protein>
<keyword evidence="3" id="KW-1185">Reference proteome</keyword>
<dbReference type="OrthoDB" id="5874910at2759"/>
<dbReference type="AlphaFoldDB" id="A0A2G9U250"/>
<dbReference type="PROSITE" id="PS01010">
    <property type="entry name" value="CRISP_2"/>
    <property type="match status" value="1"/>
</dbReference>
<organism evidence="2 3">
    <name type="scientific">Teladorsagia circumcincta</name>
    <name type="common">Brown stomach worm</name>
    <name type="synonym">Ostertagia circumcincta</name>
    <dbReference type="NCBI Taxonomy" id="45464"/>
    <lineage>
        <taxon>Eukaryota</taxon>
        <taxon>Metazoa</taxon>
        <taxon>Ecdysozoa</taxon>
        <taxon>Nematoda</taxon>
        <taxon>Chromadorea</taxon>
        <taxon>Rhabditida</taxon>
        <taxon>Rhabditina</taxon>
        <taxon>Rhabditomorpha</taxon>
        <taxon>Strongyloidea</taxon>
        <taxon>Trichostrongylidae</taxon>
        <taxon>Teladorsagia</taxon>
    </lineage>
</organism>
<dbReference type="GO" id="GO:0005576">
    <property type="term" value="C:extracellular region"/>
    <property type="evidence" value="ECO:0007669"/>
    <property type="project" value="InterPro"/>
</dbReference>
<evidence type="ECO:0000313" key="2">
    <source>
        <dbReference type="EMBL" id="PIO64265.1"/>
    </source>
</evidence>
<dbReference type="Pfam" id="PF00188">
    <property type="entry name" value="CAP"/>
    <property type="match status" value="1"/>
</dbReference>
<dbReference type="InterPro" id="IPR001283">
    <property type="entry name" value="CRISP-related"/>
</dbReference>
<dbReference type="Proteomes" id="UP000230423">
    <property type="component" value="Unassembled WGS sequence"/>
</dbReference>
<dbReference type="SMART" id="SM00198">
    <property type="entry name" value="SCP"/>
    <property type="match status" value="1"/>
</dbReference>
<accession>A0A2G9U250</accession>
<dbReference type="InterPro" id="IPR014044">
    <property type="entry name" value="CAP_dom"/>
</dbReference>
<evidence type="ECO:0000313" key="3">
    <source>
        <dbReference type="Proteomes" id="UP000230423"/>
    </source>
</evidence>